<dbReference type="Pfam" id="PF01223">
    <property type="entry name" value="Endonuclease_NS"/>
    <property type="match status" value="1"/>
</dbReference>
<name>A0A0R1S4N4_9LACO</name>
<dbReference type="InterPro" id="IPR044929">
    <property type="entry name" value="DNA/RNA_non-sp_Endonuclease_sf"/>
</dbReference>
<feature type="domain" description="DNA/RNA non-specific endonuclease/pyrophosphatase/phosphodiesterase" evidence="3">
    <location>
        <begin position="80"/>
        <end position="256"/>
    </location>
</feature>
<evidence type="ECO:0000256" key="1">
    <source>
        <dbReference type="SAM" id="MobiDB-lite"/>
    </source>
</evidence>
<feature type="chain" id="PRO_5006410317" description="DNA/RNA non-specific endonuclease/pyrophosphatase/phosphodiesterase domain-containing protein" evidence="2">
    <location>
        <begin position="26"/>
        <end position="293"/>
    </location>
</feature>
<evidence type="ECO:0000256" key="2">
    <source>
        <dbReference type="SAM" id="SignalP"/>
    </source>
</evidence>
<organism evidence="4 5">
    <name type="scientific">Latilactobacillus fuchuensis DSM 14340 = JCM 11249</name>
    <dbReference type="NCBI Taxonomy" id="1423747"/>
    <lineage>
        <taxon>Bacteria</taxon>
        <taxon>Bacillati</taxon>
        <taxon>Bacillota</taxon>
        <taxon>Bacilli</taxon>
        <taxon>Lactobacillales</taxon>
        <taxon>Lactobacillaceae</taxon>
        <taxon>Latilactobacillus</taxon>
    </lineage>
</organism>
<dbReference type="Gene3D" id="3.40.570.10">
    <property type="entry name" value="Extracellular Endonuclease, subunit A"/>
    <property type="match status" value="1"/>
</dbReference>
<evidence type="ECO:0000259" key="3">
    <source>
        <dbReference type="SMART" id="SM00892"/>
    </source>
</evidence>
<dbReference type="EMBL" id="AZEX01000021">
    <property type="protein sequence ID" value="KRL61349.1"/>
    <property type="molecule type" value="Genomic_DNA"/>
</dbReference>
<proteinExistence type="predicted"/>
<keyword evidence="2" id="KW-0732">Signal</keyword>
<dbReference type="Proteomes" id="UP000051264">
    <property type="component" value="Unassembled WGS sequence"/>
</dbReference>
<dbReference type="PATRIC" id="fig|1423747.3.peg.848"/>
<dbReference type="AlphaFoldDB" id="A0A0R1S4N4"/>
<reference evidence="4 5" key="1">
    <citation type="journal article" date="2015" name="Genome Announc.">
        <title>Expanding the biotechnology potential of lactobacilli through comparative genomics of 213 strains and associated genera.</title>
        <authorList>
            <person name="Sun Z."/>
            <person name="Harris H.M."/>
            <person name="McCann A."/>
            <person name="Guo C."/>
            <person name="Argimon S."/>
            <person name="Zhang W."/>
            <person name="Yang X."/>
            <person name="Jeffery I.B."/>
            <person name="Cooney J.C."/>
            <person name="Kagawa T.F."/>
            <person name="Liu W."/>
            <person name="Song Y."/>
            <person name="Salvetti E."/>
            <person name="Wrobel A."/>
            <person name="Rasinkangas P."/>
            <person name="Parkhill J."/>
            <person name="Rea M.C."/>
            <person name="O'Sullivan O."/>
            <person name="Ritari J."/>
            <person name="Douillard F.P."/>
            <person name="Paul Ross R."/>
            <person name="Yang R."/>
            <person name="Briner A.E."/>
            <person name="Felis G.E."/>
            <person name="de Vos W.M."/>
            <person name="Barrangou R."/>
            <person name="Klaenhammer T.R."/>
            <person name="Caufield P.W."/>
            <person name="Cui Y."/>
            <person name="Zhang H."/>
            <person name="O'Toole P.W."/>
        </authorList>
    </citation>
    <scope>NUCLEOTIDE SEQUENCE [LARGE SCALE GENOMIC DNA]</scope>
    <source>
        <strain evidence="4 5">DSM 14340</strain>
    </source>
</reference>
<dbReference type="GO" id="GO:0016787">
    <property type="term" value="F:hydrolase activity"/>
    <property type="evidence" value="ECO:0007669"/>
    <property type="project" value="InterPro"/>
</dbReference>
<dbReference type="InterPro" id="IPR001604">
    <property type="entry name" value="Endo_G_ENPP1-like_dom"/>
</dbReference>
<gene>
    <name evidence="4" type="ORF">FC69_GL000831</name>
</gene>
<accession>A0A0R1S4N4</accession>
<dbReference type="GO" id="GO:0003676">
    <property type="term" value="F:nucleic acid binding"/>
    <property type="evidence" value="ECO:0007669"/>
    <property type="project" value="InterPro"/>
</dbReference>
<evidence type="ECO:0000313" key="4">
    <source>
        <dbReference type="EMBL" id="KRL61349.1"/>
    </source>
</evidence>
<feature type="compositionally biased region" description="Polar residues" evidence="1">
    <location>
        <begin position="25"/>
        <end position="35"/>
    </location>
</feature>
<dbReference type="OrthoDB" id="9783680at2"/>
<dbReference type="eggNOG" id="COG2169">
    <property type="taxonomic scope" value="Bacteria"/>
</dbReference>
<feature type="region of interest" description="Disordered" evidence="1">
    <location>
        <begin position="25"/>
        <end position="45"/>
    </location>
</feature>
<evidence type="ECO:0000313" key="5">
    <source>
        <dbReference type="Proteomes" id="UP000051264"/>
    </source>
</evidence>
<sequence length="293" mass="32466">MKFKKLASAATIVAALAVGYHYGQANPTTNQASQRTSTSSTTTSKNIAPEYSTLAARDFKSGDAAYLPVNDGKSTLSIANWQTEKIDYGALDALNRTTTVTGYLSNRNLGKSEGRSSQNWQPTGWHNQPVTINGRRMTPQNRGHLLAYTITFNFDQNGHYQQGTEGSLDNPLNLATQSEYSNQKTMQIFEEKVRDALAARQKVIYQVTTVFRGNELMPRGYWVQAISSDGSLNFNDYVWNIEPGLQFDYATGRSSSDATTKVSGFSTNEIVEKAKQSIKQPQKIIQSITDVFK</sequence>
<dbReference type="RefSeq" id="WP_025083920.1">
    <property type="nucleotide sequence ID" value="NZ_AZEX01000021.1"/>
</dbReference>
<feature type="signal peptide" evidence="2">
    <location>
        <begin position="1"/>
        <end position="25"/>
    </location>
</feature>
<dbReference type="STRING" id="1423747.FC69_GL000831"/>
<dbReference type="SMART" id="SM00892">
    <property type="entry name" value="Endonuclease_NS"/>
    <property type="match status" value="1"/>
</dbReference>
<protein>
    <recommendedName>
        <fullName evidence="3">DNA/RNA non-specific endonuclease/pyrophosphatase/phosphodiesterase domain-containing protein</fullName>
    </recommendedName>
</protein>
<dbReference type="GO" id="GO:0046872">
    <property type="term" value="F:metal ion binding"/>
    <property type="evidence" value="ECO:0007669"/>
    <property type="project" value="InterPro"/>
</dbReference>
<comment type="caution">
    <text evidence="4">The sequence shown here is derived from an EMBL/GenBank/DDBJ whole genome shotgun (WGS) entry which is preliminary data.</text>
</comment>